<keyword evidence="3" id="KW-1185">Reference proteome</keyword>
<dbReference type="InterPro" id="IPR012332">
    <property type="entry name" value="Autotransporter_pectin_lyase_C"/>
</dbReference>
<dbReference type="Gene3D" id="2.160.20.20">
    <property type="match status" value="1"/>
</dbReference>
<dbReference type="OrthoDB" id="6053567at2"/>
<protein>
    <submittedName>
        <fullName evidence="2">Outer membrane autotransporter barrel domain-containing protein</fullName>
    </submittedName>
</protein>
<dbReference type="SMART" id="SM00869">
    <property type="entry name" value="Autotransporter"/>
    <property type="match status" value="1"/>
</dbReference>
<dbReference type="EMBL" id="CP005587">
    <property type="protein sequence ID" value="AGK57503.1"/>
    <property type="molecule type" value="Genomic_DNA"/>
</dbReference>
<dbReference type="eggNOG" id="COG3468">
    <property type="taxonomic scope" value="Bacteria"/>
</dbReference>
<evidence type="ECO:0000313" key="2">
    <source>
        <dbReference type="EMBL" id="AGK57503.1"/>
    </source>
</evidence>
<dbReference type="AlphaFoldDB" id="N0B3G7"/>
<name>N0B3G7_9HYPH</name>
<dbReference type="InterPro" id="IPR043990">
    <property type="entry name" value="AC_1"/>
</dbReference>
<sequence>MGRRHISTHNRSVFKPSSANQRDAFQARSACFAPPACFISALALGLIVGGSAAVGQPGGCTSSVPGVDLTCTGIVTNPSPFTATSEFTVDIGTTTPTVSPATITQGSGFAGIEINAEDHGGSVNMTMGSSIQMEAESESSRDGLRLTSGATTSKTYTINIDGSIASAAAEGDGIRLEGTNYSVFNVTFGGGANVGGADNGVTVTGAQSLLLKNYGLLQGGSGDGVRIDDIGGNVSAQNRFGFSSWGAARIVGSDDGVSISYVDGRASIANNFGGKIVGFGGDGVHVHDVDDSVSVDNSLFGKIWGREDGIHISDVGDDVVVRNSFGGLIIGTRGDGVDIRDVRDDVMVVNAFGGKISGRDNGIAIDDVRDDVTIVNGFGGSIAGRWSDGVHVRDVHDGSVSVKNSFGGDISGDDDGIHIANVDDGVTIDNRFGGMVSGRDDDGIDVRDVDEDVRVDNRFGGRITGDDNGVKIHDVDGSVRIVNSFGGRIHGDGDNGVDIDNVDGNVRIDNRAGGSIEGRNDGVHVDDVDGNVRADNGSGSIRGRRGDGVDISADGNATVNNGWRGRITGTDSAIQIDAGSAEINSAGLIRGSGSSDATIKLSTEDGATINNYRGGRIVGRHYDPMDLIVEARGGAVTINNSGTMLGRIDLSDAGNSQWGNVFNNTSDHSWVFVGTSNLGDGLADAFNNTGTMFTTDPDAPEINDITELAGVETFNNGSSTKSGTIDLQDGFTGDVTTLSPTSGGSLAFNGEAGHSYLKVDSFLGSSSDSSSDQLVINGDVSGRTAIDVNNVNPGFGSYNPLGIEVVSATGEISPQNFVLKYGPIDTGLFDYDLYLNDSNEWVLASAPNRTFVELPSLVSAAQSMWHDASGVWLDRTADLRASIQHPCVSEGLKGPGEACAKPATSGAWIKGLGATESRAPEHSVSLFGTSNRYKTDYDQSGGGVVAGYDIVLRANDGQGVWLAGVMGGYLRSVVDFESSATNADFEGGAVGGYITYLKGPWFLDAKLMANIGNVDYRGSQAEKDNASVTSIGGVLDTGYRIHRGQYFIEPGATLAYVNTDIDSLAVYGTSVNFANGDSLRGRLGLRLGTTIQSERAKYEPFLGVNAWYEFLGDNAANVVSEGYALQATDSLAGAIGEVTSGVNVYSLAEDGISGFVKGNFEFGKDDYLGFGGSVGMRVAW</sequence>
<dbReference type="InterPro" id="IPR005546">
    <property type="entry name" value="Autotransporte_beta"/>
</dbReference>
<dbReference type="InterPro" id="IPR011050">
    <property type="entry name" value="Pectin_lyase_fold/virulence"/>
</dbReference>
<dbReference type="SUPFAM" id="SSF103515">
    <property type="entry name" value="Autotransporter"/>
    <property type="match status" value="1"/>
</dbReference>
<dbReference type="Proteomes" id="UP000005952">
    <property type="component" value="Chromosome"/>
</dbReference>
<feature type="domain" description="Autotransporter" evidence="1">
    <location>
        <begin position="900"/>
        <end position="1180"/>
    </location>
</feature>
<dbReference type="STRING" id="670307.HYPDE_29123"/>
<dbReference type="RefSeq" id="WP_015597538.1">
    <property type="nucleotide sequence ID" value="NC_021172.1"/>
</dbReference>
<dbReference type="PROSITE" id="PS51208">
    <property type="entry name" value="AUTOTRANSPORTER"/>
    <property type="match status" value="1"/>
</dbReference>
<proteinExistence type="predicted"/>
<dbReference type="Pfam" id="PF18883">
    <property type="entry name" value="AC_1"/>
    <property type="match status" value="1"/>
</dbReference>
<reference evidence="2 3" key="1">
    <citation type="journal article" date="2013" name="Genome Announc.">
        <title>Genome sequences for three denitrifying bacterial strains isolated from a uranium- and nitrate-contaminated subsurface environment.</title>
        <authorList>
            <person name="Venkatramanan R."/>
            <person name="Prakash O."/>
            <person name="Woyke T."/>
            <person name="Chain P."/>
            <person name="Goodwin L.A."/>
            <person name="Watson D."/>
            <person name="Brooks S."/>
            <person name="Kostka J.E."/>
            <person name="Green S.J."/>
        </authorList>
    </citation>
    <scope>NUCLEOTIDE SEQUENCE [LARGE SCALE GENOMIC DNA]</scope>
    <source>
        <strain evidence="2 3">1NES1</strain>
    </source>
</reference>
<dbReference type="KEGG" id="hdt:HYPDE_29123"/>
<dbReference type="SUPFAM" id="SSF51126">
    <property type="entry name" value="Pectin lyase-like"/>
    <property type="match status" value="1"/>
</dbReference>
<evidence type="ECO:0000313" key="3">
    <source>
        <dbReference type="Proteomes" id="UP000005952"/>
    </source>
</evidence>
<dbReference type="Pfam" id="PF03797">
    <property type="entry name" value="Autotransporter"/>
    <property type="match status" value="1"/>
</dbReference>
<dbReference type="InterPro" id="IPR036709">
    <property type="entry name" value="Autotransporte_beta_dom_sf"/>
</dbReference>
<organism evidence="2 3">
    <name type="scientific">Hyphomicrobium denitrificans 1NES1</name>
    <dbReference type="NCBI Taxonomy" id="670307"/>
    <lineage>
        <taxon>Bacteria</taxon>
        <taxon>Pseudomonadati</taxon>
        <taxon>Pseudomonadota</taxon>
        <taxon>Alphaproteobacteria</taxon>
        <taxon>Hyphomicrobiales</taxon>
        <taxon>Hyphomicrobiaceae</taxon>
        <taxon>Hyphomicrobium</taxon>
    </lineage>
</organism>
<dbReference type="HOGENOM" id="CLU_004429_0_0_5"/>
<accession>N0B3G7</accession>
<gene>
    <name evidence="2" type="ORF">HYPDE_29123</name>
</gene>
<dbReference type="Gene3D" id="2.40.128.130">
    <property type="entry name" value="Autotransporter beta-domain"/>
    <property type="match status" value="1"/>
</dbReference>
<evidence type="ECO:0000259" key="1">
    <source>
        <dbReference type="PROSITE" id="PS51208"/>
    </source>
</evidence>